<keyword evidence="2 4" id="KW-0863">Zinc-finger</keyword>
<dbReference type="SUPFAM" id="SSF144232">
    <property type="entry name" value="HIT/MYND zinc finger-like"/>
    <property type="match status" value="1"/>
</dbReference>
<dbReference type="AlphaFoldDB" id="A0AAJ0GMU7"/>
<comment type="caution">
    <text evidence="6">The sequence shown here is derived from an EMBL/GenBank/DDBJ whole genome shotgun (WGS) entry which is preliminary data.</text>
</comment>
<accession>A0AAJ0GMU7</accession>
<dbReference type="Gene3D" id="6.10.140.2220">
    <property type="match status" value="1"/>
</dbReference>
<evidence type="ECO:0000256" key="3">
    <source>
        <dbReference type="ARBA" id="ARBA00022833"/>
    </source>
</evidence>
<name>A0AAJ0GMU7_9PEZI</name>
<dbReference type="InterPro" id="IPR002893">
    <property type="entry name" value="Znf_MYND"/>
</dbReference>
<dbReference type="PROSITE" id="PS50865">
    <property type="entry name" value="ZF_MYND_2"/>
    <property type="match status" value="1"/>
</dbReference>
<evidence type="ECO:0000313" key="7">
    <source>
        <dbReference type="Proteomes" id="UP001273166"/>
    </source>
</evidence>
<dbReference type="InterPro" id="IPR027796">
    <property type="entry name" value="OTT_1508_deam-like"/>
</dbReference>
<dbReference type="GeneID" id="87882094"/>
<proteinExistence type="predicted"/>
<dbReference type="RefSeq" id="XP_062718609.1">
    <property type="nucleotide sequence ID" value="XM_062863265.1"/>
</dbReference>
<evidence type="ECO:0000259" key="5">
    <source>
        <dbReference type="PROSITE" id="PS50865"/>
    </source>
</evidence>
<dbReference type="Proteomes" id="UP001273166">
    <property type="component" value="Unassembled WGS sequence"/>
</dbReference>
<feature type="domain" description="MYND-type" evidence="5">
    <location>
        <begin position="341"/>
        <end position="376"/>
    </location>
</feature>
<reference evidence="6" key="2">
    <citation type="submission" date="2023-06" db="EMBL/GenBank/DDBJ databases">
        <authorList>
            <consortium name="Lawrence Berkeley National Laboratory"/>
            <person name="Mondo S.J."/>
            <person name="Hensen N."/>
            <person name="Bonometti L."/>
            <person name="Westerberg I."/>
            <person name="Brannstrom I.O."/>
            <person name="Guillou S."/>
            <person name="Cros-Aarteil S."/>
            <person name="Calhoun S."/>
            <person name="Haridas S."/>
            <person name="Kuo A."/>
            <person name="Pangilinan J."/>
            <person name="Riley R."/>
            <person name="Labutti K."/>
            <person name="Andreopoulos B."/>
            <person name="Lipzen A."/>
            <person name="Chen C."/>
            <person name="Yanf M."/>
            <person name="Daum C."/>
            <person name="Ng V."/>
            <person name="Clum A."/>
            <person name="Steindorff A."/>
            <person name="Ohm R."/>
            <person name="Martin F."/>
            <person name="Silar P."/>
            <person name="Natvig D."/>
            <person name="Lalanne C."/>
            <person name="Gautier V."/>
            <person name="Ament-Velasquez S.L."/>
            <person name="Kruys A."/>
            <person name="Hutchinson M.I."/>
            <person name="Powell A.J."/>
            <person name="Barry K."/>
            <person name="Miller A.N."/>
            <person name="Grigoriev I.V."/>
            <person name="Debuchy R."/>
            <person name="Gladieux P."/>
            <person name="Thoren M.H."/>
            <person name="Johannesson H."/>
        </authorList>
    </citation>
    <scope>NUCLEOTIDE SEQUENCE</scope>
    <source>
        <strain evidence="6">CBS 333.67</strain>
    </source>
</reference>
<evidence type="ECO:0000313" key="6">
    <source>
        <dbReference type="EMBL" id="KAK3302829.1"/>
    </source>
</evidence>
<dbReference type="GO" id="GO:0008270">
    <property type="term" value="F:zinc ion binding"/>
    <property type="evidence" value="ECO:0007669"/>
    <property type="project" value="UniProtKB-KW"/>
</dbReference>
<sequence>MSETAASEADQPCPLGYCTTAERSVPAAVQALFWKTRFMDVSKPDSMGTSTGRREIVALASAVIRSPDDGLIHLESLASSGSVNLSKILAWWKRLARPITILQTLATIARLLPNFGTVRFIPLEVPPPIRLRNRQTPSLIKAWTELGLPSAPDGSIPAAVSRRTRDFKADCSRELAIHCEIQLLTRYEAEPSQAPTLAYFGCSKKACFLCYEFLALSPLKPGVRGRHGTCHPSWAVPPLSLGLRASAADDGLSELCNVIKGQIQRFLSPGRPHSPPKIVCQSSAVSELKTGDMVHLSQMAADRKAAEQAAKELRERMQILLNPACLRGQTKIYCRDIRTLCAMCQFPGVQCTGCYAISYCSKRCQAIDWPAHKLLCRKFLPFLETRPSVRSRVGIFFPRNQDSPRLVWVPFRDTNGEARPAIFDHFLGPLLSDSLSWTLPVKVNKRRGFELGHLMTIYYADYDEFLNRSAHRTVEACVGMTVPTTLEGHYVVLSGPPLGGANEHGDMTLADFRHILDFWSVYYDETIYSTPRECYPQGLKICSPLERRLYGHEMFTLVWVESKYGWCSTSTISSLSVALVGFAVRVCAVRETEAERQSNTDVEGGDWKNPYAEALLIEIDPSSGEWGKSNSNSIDTGSAVLLREDKQDLDAELAEWMCRYCVGDLQPLFERCLRGEVSRSEVLAAISQESFTGWVKLQR</sequence>
<dbReference type="Pfam" id="PF01753">
    <property type="entry name" value="zf-MYND"/>
    <property type="match status" value="1"/>
</dbReference>
<reference evidence="6" key="1">
    <citation type="journal article" date="2023" name="Mol. Phylogenet. Evol.">
        <title>Genome-scale phylogeny and comparative genomics of the fungal order Sordariales.</title>
        <authorList>
            <person name="Hensen N."/>
            <person name="Bonometti L."/>
            <person name="Westerberg I."/>
            <person name="Brannstrom I.O."/>
            <person name="Guillou S."/>
            <person name="Cros-Aarteil S."/>
            <person name="Calhoun S."/>
            <person name="Haridas S."/>
            <person name="Kuo A."/>
            <person name="Mondo S."/>
            <person name="Pangilinan J."/>
            <person name="Riley R."/>
            <person name="LaButti K."/>
            <person name="Andreopoulos B."/>
            <person name="Lipzen A."/>
            <person name="Chen C."/>
            <person name="Yan M."/>
            <person name="Daum C."/>
            <person name="Ng V."/>
            <person name="Clum A."/>
            <person name="Steindorff A."/>
            <person name="Ohm R.A."/>
            <person name="Martin F."/>
            <person name="Silar P."/>
            <person name="Natvig D.O."/>
            <person name="Lalanne C."/>
            <person name="Gautier V."/>
            <person name="Ament-Velasquez S.L."/>
            <person name="Kruys A."/>
            <person name="Hutchinson M.I."/>
            <person name="Powell A.J."/>
            <person name="Barry K."/>
            <person name="Miller A.N."/>
            <person name="Grigoriev I.V."/>
            <person name="Debuchy R."/>
            <person name="Gladieux P."/>
            <person name="Hiltunen Thoren M."/>
            <person name="Johannesson H."/>
        </authorList>
    </citation>
    <scope>NUCLEOTIDE SEQUENCE</scope>
    <source>
        <strain evidence="6">CBS 333.67</strain>
    </source>
</reference>
<dbReference type="Pfam" id="PF14441">
    <property type="entry name" value="OTT_1508_deam"/>
    <property type="match status" value="1"/>
</dbReference>
<protein>
    <recommendedName>
        <fullName evidence="5">MYND-type domain-containing protein</fullName>
    </recommendedName>
</protein>
<dbReference type="EMBL" id="JAUDZG010000006">
    <property type="protein sequence ID" value="KAK3302829.1"/>
    <property type="molecule type" value="Genomic_DNA"/>
</dbReference>
<gene>
    <name evidence="6" type="ORF">B0T15DRAFT_257140</name>
</gene>
<keyword evidence="3" id="KW-0862">Zinc</keyword>
<evidence type="ECO:0000256" key="2">
    <source>
        <dbReference type="ARBA" id="ARBA00022771"/>
    </source>
</evidence>
<keyword evidence="1" id="KW-0479">Metal-binding</keyword>
<keyword evidence="7" id="KW-1185">Reference proteome</keyword>
<organism evidence="6 7">
    <name type="scientific">Chaetomium strumarium</name>
    <dbReference type="NCBI Taxonomy" id="1170767"/>
    <lineage>
        <taxon>Eukaryota</taxon>
        <taxon>Fungi</taxon>
        <taxon>Dikarya</taxon>
        <taxon>Ascomycota</taxon>
        <taxon>Pezizomycotina</taxon>
        <taxon>Sordariomycetes</taxon>
        <taxon>Sordariomycetidae</taxon>
        <taxon>Sordariales</taxon>
        <taxon>Chaetomiaceae</taxon>
        <taxon>Chaetomium</taxon>
    </lineage>
</organism>
<evidence type="ECO:0000256" key="4">
    <source>
        <dbReference type="PROSITE-ProRule" id="PRU00134"/>
    </source>
</evidence>
<evidence type="ECO:0000256" key="1">
    <source>
        <dbReference type="ARBA" id="ARBA00022723"/>
    </source>
</evidence>